<feature type="binding site" evidence="3">
    <location>
        <position position="181"/>
    </location>
    <ligand>
        <name>a divalent metal cation</name>
        <dbReference type="ChEBI" id="CHEBI:60240"/>
        <label>1</label>
    </ligand>
</feature>
<dbReference type="GO" id="GO:0005737">
    <property type="term" value="C:cytoplasm"/>
    <property type="evidence" value="ECO:0007669"/>
    <property type="project" value="TreeGrafter"/>
</dbReference>
<dbReference type="NCBIfam" id="TIGR00486">
    <property type="entry name" value="YbgI_SA1388"/>
    <property type="match status" value="1"/>
</dbReference>
<protein>
    <submittedName>
        <fullName evidence="4">GTP cyclohydrolase 1 type 2</fullName>
        <ecNumber evidence="4">3.5.4.16</ecNumber>
    </submittedName>
</protein>
<dbReference type="Gene3D" id="3.40.1390.30">
    <property type="entry name" value="NIF3 (NGG1p interacting factor 3)-like"/>
    <property type="match status" value="2"/>
</dbReference>
<feature type="binding site" evidence="3">
    <location>
        <position position="185"/>
    </location>
    <ligand>
        <name>a divalent metal cation</name>
        <dbReference type="ChEBI" id="CHEBI:60240"/>
        <label>1</label>
    </ligand>
</feature>
<accession>A0A1V6C6M1</accession>
<dbReference type="InterPro" id="IPR036069">
    <property type="entry name" value="DUF34/NIF3_sf"/>
</dbReference>
<feature type="binding site" evidence="3">
    <location>
        <position position="25"/>
    </location>
    <ligand>
        <name>a divalent metal cation</name>
        <dbReference type="ChEBI" id="CHEBI:60240"/>
        <label>1</label>
    </ligand>
</feature>
<feature type="binding site" evidence="3">
    <location>
        <position position="26"/>
    </location>
    <ligand>
        <name>a divalent metal cation</name>
        <dbReference type="ChEBI" id="CHEBI:60240"/>
        <label>1</label>
    </ligand>
</feature>
<dbReference type="InterPro" id="IPR002678">
    <property type="entry name" value="DUF34/NIF3"/>
</dbReference>
<name>A0A1V6C6M1_UNCT6</name>
<dbReference type="GO" id="GO:0003934">
    <property type="term" value="F:GTP cyclohydrolase I activity"/>
    <property type="evidence" value="ECO:0007669"/>
    <property type="project" value="UniProtKB-EC"/>
</dbReference>
<comment type="similarity">
    <text evidence="1">Belongs to the GTP cyclohydrolase I type 2/NIF3 family.</text>
</comment>
<dbReference type="SUPFAM" id="SSF102705">
    <property type="entry name" value="NIF3 (NGG1p interacting factor 3)-like"/>
    <property type="match status" value="1"/>
</dbReference>
<evidence type="ECO:0000256" key="3">
    <source>
        <dbReference type="PIRSR" id="PIRSR602678-1"/>
    </source>
</evidence>
<dbReference type="Pfam" id="PF01784">
    <property type="entry name" value="DUF34_NIF3"/>
    <property type="match status" value="1"/>
</dbReference>
<dbReference type="PANTHER" id="PTHR13799">
    <property type="entry name" value="NGG1 INTERACTING FACTOR 3"/>
    <property type="match status" value="1"/>
</dbReference>
<evidence type="ECO:0000256" key="1">
    <source>
        <dbReference type="ARBA" id="ARBA00006964"/>
    </source>
</evidence>
<proteinExistence type="inferred from homology"/>
<dbReference type="GO" id="GO:0046872">
    <property type="term" value="F:metal ion binding"/>
    <property type="evidence" value="ECO:0007669"/>
    <property type="project" value="UniProtKB-KW"/>
</dbReference>
<reference evidence="4" key="1">
    <citation type="submission" date="2017-02" db="EMBL/GenBank/DDBJ databases">
        <title>Delving into the versatile metabolic prowess of the omnipresent phylum Bacteroidetes.</title>
        <authorList>
            <person name="Nobu M.K."/>
            <person name="Mei R."/>
            <person name="Narihiro T."/>
            <person name="Kuroda K."/>
            <person name="Liu W.-T."/>
        </authorList>
    </citation>
    <scope>NUCLEOTIDE SEQUENCE</scope>
    <source>
        <strain evidence="4">ADurb.Bin131</strain>
    </source>
</reference>
<sequence length="213" mass="23185">MCSVDAGATVFEEAAKRRADIVVVHHGNYWADTNPCFTGLNKKRMEILYKNGISLYAAHLPLDKHPEIGNNAMLLRMIGAKIFRDFFIYDGQAISYCGHYKKAENLDSIVDKINKGLGIKCRVLPFGKKLIQTVAVISGGGGYAGFNEAVKAGVDLYITGDAIEIFHNAKDSGINVIFGGHHATETLGVKQLAKLISKDLDVEAEFVDIPTGL</sequence>
<dbReference type="PANTHER" id="PTHR13799:SF14">
    <property type="entry name" value="GTP CYCLOHYDROLASE 1 TYPE 2 HOMOLOG"/>
    <property type="match status" value="1"/>
</dbReference>
<evidence type="ECO:0000313" key="4">
    <source>
        <dbReference type="EMBL" id="OQB72568.1"/>
    </source>
</evidence>
<keyword evidence="4" id="KW-0378">Hydrolase</keyword>
<comment type="caution">
    <text evidence="4">The sequence shown here is derived from an EMBL/GenBank/DDBJ whole genome shotgun (WGS) entry which is preliminary data.</text>
</comment>
<dbReference type="EC" id="3.5.4.16" evidence="4"/>
<organism evidence="4">
    <name type="scientific">candidate division TA06 bacterium ADurb.Bin131</name>
    <dbReference type="NCBI Taxonomy" id="1852827"/>
    <lineage>
        <taxon>Bacteria</taxon>
        <taxon>Bacteria division TA06</taxon>
    </lineage>
</organism>
<keyword evidence="2 3" id="KW-0479">Metal-binding</keyword>
<dbReference type="Proteomes" id="UP000485562">
    <property type="component" value="Unassembled WGS sequence"/>
</dbReference>
<feature type="binding site" evidence="3">
    <location>
        <position position="63"/>
    </location>
    <ligand>
        <name>a divalent metal cation</name>
        <dbReference type="ChEBI" id="CHEBI:60240"/>
        <label>1</label>
    </ligand>
</feature>
<dbReference type="AlphaFoldDB" id="A0A1V6C6M1"/>
<evidence type="ECO:0000256" key="2">
    <source>
        <dbReference type="ARBA" id="ARBA00022723"/>
    </source>
</evidence>
<gene>
    <name evidence="4" type="primary">ybgI</name>
    <name evidence="4" type="ORF">BWX89_01270</name>
</gene>
<dbReference type="EMBL" id="MWDQ01000122">
    <property type="protein sequence ID" value="OQB72568.1"/>
    <property type="molecule type" value="Genomic_DNA"/>
</dbReference>